<dbReference type="Gene3D" id="3.30.360.10">
    <property type="entry name" value="Dihydrodipicolinate Reductase, domain 2"/>
    <property type="match status" value="1"/>
</dbReference>
<feature type="active site" evidence="5 6">
    <location>
        <position position="151"/>
    </location>
</feature>
<gene>
    <name evidence="5" type="primary">argC</name>
    <name evidence="8" type="ORF">EYH37_02870</name>
</gene>
<dbReference type="SUPFAM" id="SSF51735">
    <property type="entry name" value="NAD(P)-binding Rossmann-fold domains"/>
    <property type="match status" value="1"/>
</dbReference>
<feature type="domain" description="Semialdehyde dehydrogenase NAD-binding" evidence="7">
    <location>
        <begin position="4"/>
        <end position="143"/>
    </location>
</feature>
<comment type="function">
    <text evidence="5">Catalyzes the NADPH-dependent reduction of N-acetyl-5-glutamyl phosphate to yield N-acetyl-L-glutamate 5-semialdehyde.</text>
</comment>
<keyword evidence="4 5" id="KW-0560">Oxidoreductase</keyword>
<accession>A0A9D0YPQ2</accession>
<dbReference type="InterPro" id="IPR050085">
    <property type="entry name" value="AGPR"/>
</dbReference>
<evidence type="ECO:0000259" key="7">
    <source>
        <dbReference type="SMART" id="SM00859"/>
    </source>
</evidence>
<comment type="catalytic activity">
    <reaction evidence="5">
        <text>N-acetyl-L-glutamate 5-semialdehyde + phosphate + NADP(+) = N-acetyl-L-glutamyl 5-phosphate + NADPH + H(+)</text>
        <dbReference type="Rhea" id="RHEA:21588"/>
        <dbReference type="ChEBI" id="CHEBI:15378"/>
        <dbReference type="ChEBI" id="CHEBI:29123"/>
        <dbReference type="ChEBI" id="CHEBI:43474"/>
        <dbReference type="ChEBI" id="CHEBI:57783"/>
        <dbReference type="ChEBI" id="CHEBI:57936"/>
        <dbReference type="ChEBI" id="CHEBI:58349"/>
        <dbReference type="EC" id="1.2.1.38"/>
    </reaction>
</comment>
<dbReference type="InterPro" id="IPR000706">
    <property type="entry name" value="AGPR_type-1"/>
</dbReference>
<evidence type="ECO:0000256" key="2">
    <source>
        <dbReference type="ARBA" id="ARBA00022605"/>
    </source>
</evidence>
<dbReference type="NCBIfam" id="TIGR01850">
    <property type="entry name" value="argC"/>
    <property type="match status" value="1"/>
</dbReference>
<protein>
    <recommendedName>
        <fullName evidence="5">N-acetyl-gamma-glutamyl-phosphate reductase</fullName>
        <shortName evidence="5">AGPR</shortName>
        <ecNumber evidence="5">1.2.1.38</ecNumber>
    </recommendedName>
    <alternativeName>
        <fullName evidence="5">N-acetyl-glutamate semialdehyde dehydrogenase</fullName>
        <shortName evidence="5">NAGSA dehydrogenase</shortName>
    </alternativeName>
</protein>
<dbReference type="Gene3D" id="3.40.50.720">
    <property type="entry name" value="NAD(P)-binding Rossmann-like Domain"/>
    <property type="match status" value="1"/>
</dbReference>
<dbReference type="EMBL" id="DQVE01000030">
    <property type="protein sequence ID" value="HIP98297.1"/>
    <property type="molecule type" value="Genomic_DNA"/>
</dbReference>
<dbReference type="AlphaFoldDB" id="A0A9D0YPQ2"/>
<dbReference type="InterPro" id="IPR058924">
    <property type="entry name" value="AGPR_dimerisation_dom"/>
</dbReference>
<keyword evidence="3 5" id="KW-0521">NADP</keyword>
<dbReference type="PANTHER" id="PTHR32338:SF10">
    <property type="entry name" value="N-ACETYL-GAMMA-GLUTAMYL-PHOSPHATE REDUCTASE, CHLOROPLASTIC-RELATED"/>
    <property type="match status" value="1"/>
</dbReference>
<dbReference type="HAMAP" id="MF_00150">
    <property type="entry name" value="ArgC_type1"/>
    <property type="match status" value="1"/>
</dbReference>
<dbReference type="InterPro" id="IPR036291">
    <property type="entry name" value="NAD(P)-bd_dom_sf"/>
</dbReference>
<evidence type="ECO:0000256" key="5">
    <source>
        <dbReference type="HAMAP-Rule" id="MF_00150"/>
    </source>
</evidence>
<evidence type="ECO:0000256" key="1">
    <source>
        <dbReference type="ARBA" id="ARBA00022571"/>
    </source>
</evidence>
<dbReference type="SUPFAM" id="SSF55347">
    <property type="entry name" value="Glyceraldehyde-3-phosphate dehydrogenase-like, C-terminal domain"/>
    <property type="match status" value="1"/>
</dbReference>
<dbReference type="PANTHER" id="PTHR32338">
    <property type="entry name" value="N-ACETYL-GAMMA-GLUTAMYL-PHOSPHATE REDUCTASE, CHLOROPLASTIC-RELATED-RELATED"/>
    <property type="match status" value="1"/>
</dbReference>
<dbReference type="Proteomes" id="UP000606463">
    <property type="component" value="Unassembled WGS sequence"/>
</dbReference>
<proteinExistence type="inferred from homology"/>
<dbReference type="GO" id="GO:0003942">
    <property type="term" value="F:N-acetyl-gamma-glutamyl-phosphate reductase activity"/>
    <property type="evidence" value="ECO:0007669"/>
    <property type="project" value="UniProtKB-UniRule"/>
</dbReference>
<evidence type="ECO:0000256" key="4">
    <source>
        <dbReference type="ARBA" id="ARBA00023002"/>
    </source>
</evidence>
<comment type="caution">
    <text evidence="8">The sequence shown here is derived from an EMBL/GenBank/DDBJ whole genome shotgun (WGS) entry which is preliminary data.</text>
</comment>
<comment type="pathway">
    <text evidence="5">Amino-acid biosynthesis; L-arginine biosynthesis; N(2)-acetyl-L-ornithine from L-glutamate: step 3/4.</text>
</comment>
<dbReference type="EC" id="1.2.1.38" evidence="5"/>
<dbReference type="InterPro" id="IPR023013">
    <property type="entry name" value="AGPR_AS"/>
</dbReference>
<evidence type="ECO:0000256" key="6">
    <source>
        <dbReference type="PROSITE-ProRule" id="PRU10010"/>
    </source>
</evidence>
<dbReference type="PROSITE" id="PS01224">
    <property type="entry name" value="ARGC"/>
    <property type="match status" value="1"/>
</dbReference>
<keyword evidence="5" id="KW-0963">Cytoplasm</keyword>
<dbReference type="Pfam" id="PF22698">
    <property type="entry name" value="Semialdhyde_dhC_1"/>
    <property type="match status" value="1"/>
</dbReference>
<evidence type="ECO:0000256" key="3">
    <source>
        <dbReference type="ARBA" id="ARBA00022857"/>
    </source>
</evidence>
<dbReference type="CDD" id="cd23934">
    <property type="entry name" value="AGPR_1_C"/>
    <property type="match status" value="1"/>
</dbReference>
<organism evidence="8 9">
    <name type="scientific">Aquifex aeolicus</name>
    <dbReference type="NCBI Taxonomy" id="63363"/>
    <lineage>
        <taxon>Bacteria</taxon>
        <taxon>Pseudomonadati</taxon>
        <taxon>Aquificota</taxon>
        <taxon>Aquificia</taxon>
        <taxon>Aquificales</taxon>
        <taxon>Aquificaceae</taxon>
        <taxon>Aquifex</taxon>
    </lineage>
</organism>
<dbReference type="GO" id="GO:0005737">
    <property type="term" value="C:cytoplasm"/>
    <property type="evidence" value="ECO:0007669"/>
    <property type="project" value="UniProtKB-SubCell"/>
</dbReference>
<name>A0A9D0YPQ2_AQUAO</name>
<keyword evidence="1 5" id="KW-0055">Arginine biosynthesis</keyword>
<dbReference type="GO" id="GO:0070401">
    <property type="term" value="F:NADP+ binding"/>
    <property type="evidence" value="ECO:0007669"/>
    <property type="project" value="InterPro"/>
</dbReference>
<reference evidence="8" key="1">
    <citation type="journal article" date="2020" name="ISME J.">
        <title>Gammaproteobacteria mediating utilization of methyl-, sulfur- and petroleum organic compounds in deep ocean hydrothermal plumes.</title>
        <authorList>
            <person name="Zhou Z."/>
            <person name="Liu Y."/>
            <person name="Pan J."/>
            <person name="Cron B.R."/>
            <person name="Toner B.M."/>
            <person name="Anantharaman K."/>
            <person name="Breier J.A."/>
            <person name="Dick G.J."/>
            <person name="Li M."/>
        </authorList>
    </citation>
    <scope>NUCLEOTIDE SEQUENCE</scope>
    <source>
        <strain evidence="8">SZUA-1501</strain>
    </source>
</reference>
<sequence length="343" mass="38586">MSVKVGILGATGYTGLELIRLLINHPHMELAFAGSQSSRGKKLKEVFPFLEGFREGNLTLEDYENIPPDLELLFLALPHEVSMDIAPQLLEKGFKVVDLSGAYRFKNLPDYEFFYGFKHTYPEVLQKAVYGLTEVFRKEIKKAPLVANPGCYPTATLLALYPLLKNPDLLEEETISVVGLSAVSGAGRGLKQHFHFPEMADNMFAYKVTMHRHIPEMEFIAGSLTQREVRFRFTPAVVPIDRGMLSIVTVRVKKTNLRELYRETYKSEEFVRVVDYPPKSKEVSRTNYCFVYPSYDERTQKVVIVSAIDNLVKGASGQALQNANLMLGLDEGEGLRGLIPSAV</sequence>
<comment type="subcellular location">
    <subcellularLocation>
        <location evidence="5">Cytoplasm</location>
    </subcellularLocation>
</comment>
<dbReference type="CDD" id="cd17895">
    <property type="entry name" value="AGPR_1_N"/>
    <property type="match status" value="1"/>
</dbReference>
<dbReference type="GO" id="GO:0006526">
    <property type="term" value="P:L-arginine biosynthetic process"/>
    <property type="evidence" value="ECO:0007669"/>
    <property type="project" value="UniProtKB-UniRule"/>
</dbReference>
<keyword evidence="2 5" id="KW-0028">Amino-acid biosynthesis</keyword>
<dbReference type="GO" id="GO:0051287">
    <property type="term" value="F:NAD binding"/>
    <property type="evidence" value="ECO:0007669"/>
    <property type="project" value="InterPro"/>
</dbReference>
<dbReference type="InterPro" id="IPR000534">
    <property type="entry name" value="Semialdehyde_DH_NAD-bd"/>
</dbReference>
<dbReference type="Pfam" id="PF01118">
    <property type="entry name" value="Semialdhyde_dh"/>
    <property type="match status" value="1"/>
</dbReference>
<evidence type="ECO:0000313" key="9">
    <source>
        <dbReference type="Proteomes" id="UP000606463"/>
    </source>
</evidence>
<comment type="similarity">
    <text evidence="5">Belongs to the NAGSA dehydrogenase family. Type 1 subfamily.</text>
</comment>
<evidence type="ECO:0000313" key="8">
    <source>
        <dbReference type="EMBL" id="HIP98297.1"/>
    </source>
</evidence>
<dbReference type="SMART" id="SM00859">
    <property type="entry name" value="Semialdhyde_dh"/>
    <property type="match status" value="1"/>
</dbReference>